<name>A0A2S3WKZ2_PSEPU</name>
<feature type="chain" id="PRO_5015640471" description="P-type ATPase A domain-containing protein" evidence="3">
    <location>
        <begin position="25"/>
        <end position="259"/>
    </location>
</feature>
<dbReference type="PANTHER" id="PTHR48085">
    <property type="entry name" value="CADMIUM/ZINC-TRANSPORTING ATPASE HMA2-RELATED"/>
    <property type="match status" value="1"/>
</dbReference>
<gene>
    <name evidence="5" type="ORF">BGP82_25975</name>
</gene>
<organism evidence="5 6">
    <name type="scientific">Pseudomonas putida</name>
    <name type="common">Arthrobacter siderocapsulatus</name>
    <dbReference type="NCBI Taxonomy" id="303"/>
    <lineage>
        <taxon>Bacteria</taxon>
        <taxon>Pseudomonadati</taxon>
        <taxon>Pseudomonadota</taxon>
        <taxon>Gammaproteobacteria</taxon>
        <taxon>Pseudomonadales</taxon>
        <taxon>Pseudomonadaceae</taxon>
        <taxon>Pseudomonas</taxon>
    </lineage>
</organism>
<dbReference type="Proteomes" id="UP000237378">
    <property type="component" value="Unassembled WGS sequence"/>
</dbReference>
<feature type="coiled-coil region" evidence="2">
    <location>
        <begin position="27"/>
        <end position="82"/>
    </location>
</feature>
<dbReference type="Pfam" id="PF00122">
    <property type="entry name" value="E1-E2_ATPase"/>
    <property type="match status" value="1"/>
</dbReference>
<dbReference type="SUPFAM" id="SSF81653">
    <property type="entry name" value="Calcium ATPase, transduction domain A"/>
    <property type="match status" value="1"/>
</dbReference>
<dbReference type="InterPro" id="IPR059000">
    <property type="entry name" value="ATPase_P-type_domA"/>
</dbReference>
<evidence type="ECO:0000313" key="6">
    <source>
        <dbReference type="Proteomes" id="UP000237378"/>
    </source>
</evidence>
<protein>
    <recommendedName>
        <fullName evidence="4">P-type ATPase A domain-containing protein</fullName>
    </recommendedName>
</protein>
<dbReference type="EMBL" id="MING01000086">
    <property type="protein sequence ID" value="POG00900.1"/>
    <property type="molecule type" value="Genomic_DNA"/>
</dbReference>
<comment type="similarity">
    <text evidence="1">Belongs to the cation transport ATPase (P-type) (TC 3.A.3) family. Type IB subfamily.</text>
</comment>
<dbReference type="Gene3D" id="2.70.150.10">
    <property type="entry name" value="Calcium-transporting ATPase, cytoplasmic transduction domain A"/>
    <property type="match status" value="1"/>
</dbReference>
<evidence type="ECO:0000259" key="4">
    <source>
        <dbReference type="Pfam" id="PF00122"/>
    </source>
</evidence>
<dbReference type="GO" id="GO:0015086">
    <property type="term" value="F:cadmium ion transmembrane transporter activity"/>
    <property type="evidence" value="ECO:0007669"/>
    <property type="project" value="TreeGrafter"/>
</dbReference>
<dbReference type="InterPro" id="IPR051014">
    <property type="entry name" value="Cation_Transport_ATPase_IB"/>
</dbReference>
<evidence type="ECO:0000256" key="1">
    <source>
        <dbReference type="ARBA" id="ARBA00006024"/>
    </source>
</evidence>
<dbReference type="GO" id="GO:0016020">
    <property type="term" value="C:membrane"/>
    <property type="evidence" value="ECO:0007669"/>
    <property type="project" value="TreeGrafter"/>
</dbReference>
<keyword evidence="3" id="KW-0732">Signal</keyword>
<dbReference type="PANTHER" id="PTHR48085:SF5">
    <property type="entry name" value="CADMIUM_ZINC-TRANSPORTING ATPASE HMA4-RELATED"/>
    <property type="match status" value="1"/>
</dbReference>
<evidence type="ECO:0000313" key="5">
    <source>
        <dbReference type="EMBL" id="POG00900.1"/>
    </source>
</evidence>
<evidence type="ECO:0000256" key="3">
    <source>
        <dbReference type="SAM" id="SignalP"/>
    </source>
</evidence>
<accession>A0A2S3WKZ2</accession>
<reference evidence="5 6" key="2">
    <citation type="submission" date="2018-03" db="EMBL/GenBank/DDBJ databases">
        <title>Draft genome of Pseudomonas putida strain KH-18-2.</title>
        <authorList>
            <person name="Yoshizawa S."/>
            <person name="Khan N.H."/>
            <person name="Nishimura M."/>
            <person name="Chiura H.X."/>
            <person name="Ogura Y."/>
            <person name="Hayashi T."/>
            <person name="Kogure K."/>
        </authorList>
    </citation>
    <scope>NUCLEOTIDE SEQUENCE [LARGE SCALE GENOMIC DNA]</scope>
    <source>
        <strain evidence="5 6">KH-18-2</strain>
    </source>
</reference>
<reference evidence="5 6" key="1">
    <citation type="submission" date="2016-08" db="EMBL/GenBank/DDBJ databases">
        <authorList>
            <person name="Seilhamer J.J."/>
        </authorList>
    </citation>
    <scope>NUCLEOTIDE SEQUENCE [LARGE SCALE GENOMIC DNA]</scope>
    <source>
        <strain evidence="5 6">KH-18-2</strain>
    </source>
</reference>
<proteinExistence type="inferred from homology"/>
<dbReference type="PROSITE" id="PS51257">
    <property type="entry name" value="PROKAR_LIPOPROTEIN"/>
    <property type="match status" value="1"/>
</dbReference>
<comment type="caution">
    <text evidence="5">The sequence shown here is derived from an EMBL/GenBank/DDBJ whole genome shotgun (WGS) entry which is preliminary data.</text>
</comment>
<feature type="signal peptide" evidence="3">
    <location>
        <begin position="1"/>
        <end position="24"/>
    </location>
</feature>
<evidence type="ECO:0000256" key="2">
    <source>
        <dbReference type="SAM" id="Coils"/>
    </source>
</evidence>
<sequence>MEMRRYVLCGWASLLLITASGCTAWRAEEYDARLESAENNAATARLRADQVCYRIDLVEQTANEALRRATQAQDEMQQLAAVVALMLATGRALEAFSVRHAERELRALIDRAPQRAWVQEQDGLHEVAVDQVRPGQTVPVRLGEIVPVDGRLQSPQATLDEAALTGESLPVTRHCGEPVASGVCNAGAPMVLVATQTAAQSTYAGIVSLAEAARQSRAPFVRLALENAVSVASILLLTEATITDIPEKTAPLMQPPMPE</sequence>
<dbReference type="AlphaFoldDB" id="A0A2S3WKZ2"/>
<keyword evidence="2" id="KW-0175">Coiled coil</keyword>
<dbReference type="InterPro" id="IPR008250">
    <property type="entry name" value="ATPase_P-typ_transduc_dom_A_sf"/>
</dbReference>
<feature type="domain" description="P-type ATPase A" evidence="4">
    <location>
        <begin position="112"/>
        <end position="211"/>
    </location>
</feature>